<feature type="region of interest" description="Disordered" evidence="1">
    <location>
        <begin position="594"/>
        <end position="613"/>
    </location>
</feature>
<feature type="domain" description="FHA" evidence="2">
    <location>
        <begin position="43"/>
        <end position="94"/>
    </location>
</feature>
<dbReference type="PROSITE" id="PS50006">
    <property type="entry name" value="FHA_DOMAIN"/>
    <property type="match status" value="1"/>
</dbReference>
<dbReference type="InterPro" id="IPR008984">
    <property type="entry name" value="SMAD_FHA_dom_sf"/>
</dbReference>
<evidence type="ECO:0000313" key="3">
    <source>
        <dbReference type="EMBL" id="KAK8949375.1"/>
    </source>
</evidence>
<accession>A0AAP0BT06</accession>
<evidence type="ECO:0000313" key="4">
    <source>
        <dbReference type="Proteomes" id="UP001418222"/>
    </source>
</evidence>
<dbReference type="PANTHER" id="PTHR22593:SF8">
    <property type="entry name" value="FHA DOMAIN-CONTAINING PROTEIN PS1"/>
    <property type="match status" value="1"/>
</dbReference>
<dbReference type="Pfam" id="PF00498">
    <property type="entry name" value="FHA"/>
    <property type="match status" value="1"/>
</dbReference>
<feature type="compositionally biased region" description="Polar residues" evidence="1">
    <location>
        <begin position="221"/>
        <end position="241"/>
    </location>
</feature>
<protein>
    <recommendedName>
        <fullName evidence="2">FHA domain-containing protein</fullName>
    </recommendedName>
</protein>
<dbReference type="EMBL" id="JBBWWQ010000004">
    <property type="protein sequence ID" value="KAK8949375.1"/>
    <property type="molecule type" value="Genomic_DNA"/>
</dbReference>
<feature type="region of interest" description="Disordered" evidence="1">
    <location>
        <begin position="710"/>
        <end position="760"/>
    </location>
</feature>
<comment type="caution">
    <text evidence="3">The sequence shown here is derived from an EMBL/GenBank/DDBJ whole genome shotgun (WGS) entry which is preliminary data.</text>
</comment>
<evidence type="ECO:0000256" key="1">
    <source>
        <dbReference type="SAM" id="MobiDB-lite"/>
    </source>
</evidence>
<dbReference type="Gene3D" id="2.60.200.20">
    <property type="match status" value="1"/>
</dbReference>
<evidence type="ECO:0000259" key="2">
    <source>
        <dbReference type="PROSITE" id="PS50006"/>
    </source>
</evidence>
<name>A0AAP0BT06_9ASPA</name>
<proteinExistence type="predicted"/>
<dbReference type="SUPFAM" id="SSF49879">
    <property type="entry name" value="SMAD/FHA domain"/>
    <property type="match status" value="1"/>
</dbReference>
<feature type="region of interest" description="Disordered" evidence="1">
    <location>
        <begin position="678"/>
        <end position="697"/>
    </location>
</feature>
<dbReference type="PANTHER" id="PTHR22593">
    <property type="entry name" value="TRANSMEMBRANE PROTEIN 18"/>
    <property type="match status" value="1"/>
</dbReference>
<keyword evidence="4" id="KW-1185">Reference proteome</keyword>
<dbReference type="AlphaFoldDB" id="A0AAP0BT06"/>
<dbReference type="Proteomes" id="UP001418222">
    <property type="component" value="Unassembled WGS sequence"/>
</dbReference>
<sequence length="1090" mass="123317">MEEAKIPVLSVLKKGTILKNIFLNTPPPGTRNHLSPSADEDLILIGRHPYCHIIVDHPSISRLHLAILPKSTMQKLLVTDRSSVHGTWVSGKRIEPNTPVELCEGDTFSLGASTRIYRLHWMPLSHAFEMEMPMSPLIEEASDSMDSDEVLQHENSNEVQFSYIIPSSPPQLEFLKDTFPGHVIVGDLEKLGQILTGKDMFTHISCFSSIAPLLDSASFSSPMEDVSGSSDNVLANASQPSRGLDQKSKPSSLLSRRNMFIRLLQIERTREENRSKITSDKVCWEIKEQLVGDFAEENEGVMNSIALLTEVNVEEEEKPFISDKENRTPVNSMSSKLLKRSRRIDRSFSLCNNVDLEIEEQKITRSGEEKIPSCLLSESDPVEEEEDMYVSDKANVSPVNSNGSKELKRNQEIERLPLSSFSLFNKYDLEIEQQKHGVIDVGKVEAEEICGSNMEDLTPVKCIEPKSLKNNREFERLLLGSFSLCKLDKEHSDSGKENRIVMNRSKSSYLKVGNLSMKEKEVSMFCSVNNMGPLLSPAIKLQRTLFKAQRLSLKEKKKLNVEEICFLSNKDKTSEIPNSLKRKNAASRDHLKDKFFSDQGKNPEAPSSLKTKKSVTRDFLKAESKENSALASYKENFTPQNSICMESKKLLSENHEKTEAEALNDEIYENKSFPSEDRFLSDKKKTHEAPNSLTPKKTFARYLMKDMHLSDKENTPEAPNNSKSKKSTARDLLMAESEENETFFSNKENLTPQNSKCMQSKKVLSEIHGKTEGETMNRRNERIPFQPLLECSPLRSSTLASFLHNDQDDNCCNKDAKNVQKPVDKFFDSHNKEELPHMPEREKKKWYFVVDVGCLLTEESKKSLQLLEGIRGTQLIIPRIVIRELDHLKRCQGILSRGTKAYSILQWIEECMVKSSWWIHVQSTSETFPAAPTPLMTPRSLCDGSTGFSTTSFNLTGFSTYGNLMEIVSPTTEDHILDCALLFKRIKCDGQLILLTSSTTLRINAMAEGLLCETPKEFRESLVNPFSKRFLWMESSPRGSTWSCLEEVVLPENCHKRFAAAIRTPKGEGTVKGLKLVLLHSSNFGTTYLT</sequence>
<reference evidence="3 4" key="1">
    <citation type="journal article" date="2022" name="Nat. Plants">
        <title>Genomes of leafy and leafless Platanthera orchids illuminate the evolution of mycoheterotrophy.</title>
        <authorList>
            <person name="Li M.H."/>
            <person name="Liu K.W."/>
            <person name="Li Z."/>
            <person name="Lu H.C."/>
            <person name="Ye Q.L."/>
            <person name="Zhang D."/>
            <person name="Wang J.Y."/>
            <person name="Li Y.F."/>
            <person name="Zhong Z.M."/>
            <person name="Liu X."/>
            <person name="Yu X."/>
            <person name="Liu D.K."/>
            <person name="Tu X.D."/>
            <person name="Liu B."/>
            <person name="Hao Y."/>
            <person name="Liao X.Y."/>
            <person name="Jiang Y.T."/>
            <person name="Sun W.H."/>
            <person name="Chen J."/>
            <person name="Chen Y.Q."/>
            <person name="Ai Y."/>
            <person name="Zhai J.W."/>
            <person name="Wu S.S."/>
            <person name="Zhou Z."/>
            <person name="Hsiao Y.Y."/>
            <person name="Wu W.L."/>
            <person name="Chen Y.Y."/>
            <person name="Lin Y.F."/>
            <person name="Hsu J.L."/>
            <person name="Li C.Y."/>
            <person name="Wang Z.W."/>
            <person name="Zhao X."/>
            <person name="Zhong W.Y."/>
            <person name="Ma X.K."/>
            <person name="Ma L."/>
            <person name="Huang J."/>
            <person name="Chen G.Z."/>
            <person name="Huang M.Z."/>
            <person name="Huang L."/>
            <person name="Peng D.H."/>
            <person name="Luo Y.B."/>
            <person name="Zou S.Q."/>
            <person name="Chen S.P."/>
            <person name="Lan S."/>
            <person name="Tsai W.C."/>
            <person name="Van de Peer Y."/>
            <person name="Liu Z.J."/>
        </authorList>
    </citation>
    <scope>NUCLEOTIDE SEQUENCE [LARGE SCALE GENOMIC DNA]</scope>
    <source>
        <strain evidence="3">Lor287</strain>
    </source>
</reference>
<feature type="compositionally biased region" description="Polar residues" evidence="1">
    <location>
        <begin position="742"/>
        <end position="758"/>
    </location>
</feature>
<feature type="region of interest" description="Disordered" evidence="1">
    <location>
        <begin position="221"/>
        <end position="251"/>
    </location>
</feature>
<dbReference type="CDD" id="cd09880">
    <property type="entry name" value="PIN_Smg5-6-like"/>
    <property type="match status" value="1"/>
</dbReference>
<dbReference type="InterPro" id="IPR000253">
    <property type="entry name" value="FHA_dom"/>
</dbReference>
<gene>
    <name evidence="3" type="ORF">KSP39_PZI006027</name>
</gene>
<dbReference type="CDD" id="cd22691">
    <property type="entry name" value="FHA_PS1-like"/>
    <property type="match status" value="1"/>
</dbReference>
<feature type="compositionally biased region" description="Basic and acidic residues" evidence="1">
    <location>
        <begin position="678"/>
        <end position="688"/>
    </location>
</feature>
<dbReference type="InterPro" id="IPR002716">
    <property type="entry name" value="PIN_dom"/>
</dbReference>
<organism evidence="3 4">
    <name type="scientific">Platanthera zijinensis</name>
    <dbReference type="NCBI Taxonomy" id="2320716"/>
    <lineage>
        <taxon>Eukaryota</taxon>
        <taxon>Viridiplantae</taxon>
        <taxon>Streptophyta</taxon>
        <taxon>Embryophyta</taxon>
        <taxon>Tracheophyta</taxon>
        <taxon>Spermatophyta</taxon>
        <taxon>Magnoliopsida</taxon>
        <taxon>Liliopsida</taxon>
        <taxon>Asparagales</taxon>
        <taxon>Orchidaceae</taxon>
        <taxon>Orchidoideae</taxon>
        <taxon>Orchideae</taxon>
        <taxon>Orchidinae</taxon>
        <taxon>Platanthera</taxon>
    </lineage>
</organism>
<dbReference type="Gene3D" id="3.40.50.1010">
    <property type="entry name" value="5'-nuclease"/>
    <property type="match status" value="1"/>
</dbReference>
<dbReference type="SMART" id="SM00240">
    <property type="entry name" value="FHA"/>
    <property type="match status" value="1"/>
</dbReference>
<dbReference type="GO" id="GO:0031965">
    <property type="term" value="C:nuclear membrane"/>
    <property type="evidence" value="ECO:0007669"/>
    <property type="project" value="TreeGrafter"/>
</dbReference>
<dbReference type="Pfam" id="PF13638">
    <property type="entry name" value="PIN_4"/>
    <property type="match status" value="1"/>
</dbReference>